<dbReference type="EMBL" id="SUNH01000012">
    <property type="protein sequence ID" value="TJZ84334.1"/>
    <property type="molecule type" value="Genomic_DNA"/>
</dbReference>
<comment type="caution">
    <text evidence="1">The sequence shown here is derived from an EMBL/GenBank/DDBJ whole genome shotgun (WGS) entry which is preliminary data.</text>
</comment>
<evidence type="ECO:0000313" key="2">
    <source>
        <dbReference type="Proteomes" id="UP000306223"/>
    </source>
</evidence>
<keyword evidence="2" id="KW-1185">Reference proteome</keyword>
<reference evidence="1 2" key="1">
    <citation type="submission" date="2019-04" db="EMBL/GenBank/DDBJ databases">
        <authorList>
            <person name="Li J."/>
        </authorList>
    </citation>
    <scope>NUCLEOTIDE SEQUENCE [LARGE SCALE GENOMIC DNA]</scope>
    <source>
        <strain evidence="1 2">CCTCC AB2016182</strain>
    </source>
</reference>
<dbReference type="AlphaFoldDB" id="A0A4U0R860"/>
<dbReference type="Proteomes" id="UP000306223">
    <property type="component" value="Unassembled WGS sequence"/>
</dbReference>
<protein>
    <submittedName>
        <fullName evidence="1">Uncharacterized protein</fullName>
    </submittedName>
</protein>
<gene>
    <name evidence="1" type="ORF">FA740_09340</name>
</gene>
<organism evidence="1 2">
    <name type="scientific">Paracoccus hibiscisoli</name>
    <dbReference type="NCBI Taxonomy" id="2023261"/>
    <lineage>
        <taxon>Bacteria</taxon>
        <taxon>Pseudomonadati</taxon>
        <taxon>Pseudomonadota</taxon>
        <taxon>Alphaproteobacteria</taxon>
        <taxon>Rhodobacterales</taxon>
        <taxon>Paracoccaceae</taxon>
        <taxon>Paracoccus</taxon>
    </lineage>
</organism>
<dbReference type="OrthoDB" id="5314453at2"/>
<proteinExistence type="predicted"/>
<name>A0A4U0R860_9RHOB</name>
<dbReference type="RefSeq" id="WP_136856511.1">
    <property type="nucleotide sequence ID" value="NZ_SUNH01000012.1"/>
</dbReference>
<evidence type="ECO:0000313" key="1">
    <source>
        <dbReference type="EMBL" id="TJZ84334.1"/>
    </source>
</evidence>
<accession>A0A4U0R860</accession>
<sequence>MLEPLSRQAKMILGLPLAMVALMTVPTLARVVSPALIGDGGMGTAHLTGLDLTLVSRMLAVQSRHLVDRI</sequence>